<reference evidence="8" key="3">
    <citation type="submission" date="2025-09" db="UniProtKB">
        <authorList>
            <consortium name="Ensembl"/>
        </authorList>
    </citation>
    <scope>IDENTIFICATION</scope>
</reference>
<reference evidence="8 9" key="1">
    <citation type="submission" date="2009-12" db="EMBL/GenBank/DDBJ databases">
        <title>The Genome Sequence of Anolis carolinensis (Green Anole Lizard).</title>
        <authorList>
            <consortium name="The Genome Sequencing Platform"/>
            <person name="Di Palma F."/>
            <person name="Alfoldi J."/>
            <person name="Heiman D."/>
            <person name="Young S."/>
            <person name="Grabherr M."/>
            <person name="Johnson J."/>
            <person name="Lander E.S."/>
            <person name="Lindblad-Toh K."/>
        </authorList>
    </citation>
    <scope>NUCLEOTIDE SEQUENCE [LARGE SCALE GENOMIC DNA]</scope>
    <source>
        <strain evidence="8 9">JBL SC #1</strain>
    </source>
</reference>
<evidence type="ECO:0000256" key="5">
    <source>
        <dbReference type="ARBA" id="ARBA00023136"/>
    </source>
</evidence>
<keyword evidence="9" id="KW-1185">Reference proteome</keyword>
<dbReference type="AlphaFoldDB" id="G1KWI7"/>
<evidence type="ECO:0000256" key="1">
    <source>
        <dbReference type="ARBA" id="ARBA00004370"/>
    </source>
</evidence>
<evidence type="ECO:0000313" key="9">
    <source>
        <dbReference type="Proteomes" id="UP000001646"/>
    </source>
</evidence>
<keyword evidence="5 7" id="KW-0472">Membrane</keyword>
<dbReference type="Pfam" id="PF04505">
    <property type="entry name" value="CD225"/>
    <property type="match status" value="1"/>
</dbReference>
<feature type="transmembrane region" description="Helical" evidence="7">
    <location>
        <begin position="230"/>
        <end position="251"/>
    </location>
</feature>
<evidence type="ECO:0000256" key="7">
    <source>
        <dbReference type="SAM" id="Phobius"/>
    </source>
</evidence>
<organism evidence="8 9">
    <name type="scientific">Anolis carolinensis</name>
    <name type="common">Green anole</name>
    <name type="synonym">American chameleon</name>
    <dbReference type="NCBI Taxonomy" id="28377"/>
    <lineage>
        <taxon>Eukaryota</taxon>
        <taxon>Metazoa</taxon>
        <taxon>Chordata</taxon>
        <taxon>Craniata</taxon>
        <taxon>Vertebrata</taxon>
        <taxon>Euteleostomi</taxon>
        <taxon>Lepidosauria</taxon>
        <taxon>Squamata</taxon>
        <taxon>Bifurcata</taxon>
        <taxon>Unidentata</taxon>
        <taxon>Episquamata</taxon>
        <taxon>Toxicofera</taxon>
        <taxon>Iguania</taxon>
        <taxon>Dactyloidae</taxon>
        <taxon>Anolis</taxon>
    </lineage>
</organism>
<dbReference type="InParanoid" id="G1KWI7"/>
<dbReference type="InterPro" id="IPR051517">
    <property type="entry name" value="IFITM_antiviral_protein"/>
</dbReference>
<reference evidence="8" key="2">
    <citation type="submission" date="2025-08" db="UniProtKB">
        <authorList>
            <consortium name="Ensembl"/>
        </authorList>
    </citation>
    <scope>IDENTIFICATION</scope>
</reference>
<keyword evidence="4 7" id="KW-1133">Transmembrane helix</keyword>
<dbReference type="Proteomes" id="UP000001646">
    <property type="component" value="Chromosome 1"/>
</dbReference>
<protein>
    <submittedName>
        <fullName evidence="8">Uncharacterized protein</fullName>
    </submittedName>
</protein>
<dbReference type="HOGENOM" id="CLU_124511_1_0_1"/>
<dbReference type="InterPro" id="IPR007593">
    <property type="entry name" value="CD225/Dispanin_fam"/>
</dbReference>
<dbReference type="PANTHER" id="PTHR13999:SF4">
    <property type="entry name" value="INTERFERON-INDUCED TRANSMEMBRANE PROTEIN 3"/>
    <property type="match status" value="1"/>
</dbReference>
<feature type="compositionally biased region" description="Basic residues" evidence="6">
    <location>
        <begin position="122"/>
        <end position="135"/>
    </location>
</feature>
<comment type="subcellular location">
    <subcellularLocation>
        <location evidence="1">Membrane</location>
    </subcellularLocation>
</comment>
<dbReference type="GO" id="GO:0060337">
    <property type="term" value="P:type I interferon-mediated signaling pathway"/>
    <property type="evidence" value="ECO:0000318"/>
    <property type="project" value="GO_Central"/>
</dbReference>
<feature type="compositionally biased region" description="Pro residues" evidence="6">
    <location>
        <begin position="96"/>
        <end position="121"/>
    </location>
</feature>
<dbReference type="GO" id="GO:0034341">
    <property type="term" value="P:response to type II interferon"/>
    <property type="evidence" value="ECO:0000318"/>
    <property type="project" value="GO_Central"/>
</dbReference>
<dbReference type="eggNOG" id="ENOG502SYPP">
    <property type="taxonomic scope" value="Eukaryota"/>
</dbReference>
<proteinExistence type="inferred from homology"/>
<feature type="transmembrane region" description="Helical" evidence="7">
    <location>
        <begin position="179"/>
        <end position="202"/>
    </location>
</feature>
<evidence type="ECO:0000256" key="2">
    <source>
        <dbReference type="ARBA" id="ARBA00006843"/>
    </source>
</evidence>
<evidence type="ECO:0000256" key="6">
    <source>
        <dbReference type="SAM" id="MobiDB-lite"/>
    </source>
</evidence>
<gene>
    <name evidence="8" type="primary">LOC100551848</name>
</gene>
<dbReference type="GO" id="GO:0045071">
    <property type="term" value="P:negative regulation of viral genome replication"/>
    <property type="evidence" value="ECO:0000318"/>
    <property type="project" value="GO_Central"/>
</dbReference>
<comment type="similarity">
    <text evidence="2">Belongs to the CD225/Dispanin family.</text>
</comment>
<keyword evidence="3 7" id="KW-0812">Transmembrane</keyword>
<dbReference type="GO" id="GO:0005886">
    <property type="term" value="C:plasma membrane"/>
    <property type="evidence" value="ECO:0000318"/>
    <property type="project" value="GO_Central"/>
</dbReference>
<dbReference type="GO" id="GO:0035456">
    <property type="term" value="P:response to interferon-beta"/>
    <property type="evidence" value="ECO:0000318"/>
    <property type="project" value="GO_Central"/>
</dbReference>
<name>G1KWI7_ANOCA</name>
<dbReference type="Bgee" id="ENSACAG00000022410">
    <property type="expression patterns" value="Expressed in adrenal gland and 11 other cell types or tissues"/>
</dbReference>
<sequence length="262" mass="29231">MAIQPGKTHSSPVIPAMKALDCTKHTCFQALLPNLKRFLLASVSSKVGQVWQRQATSTRVSFVSPTHARPRLSFPALRGSGLLSSPKENGVGARPRPWPPPANQRPRSPPSQPLPASPWRPRPPRRPFGARRPRRSMQPPSDPAVCLNMQPYSSGYEKDPNRAFMPQARRSAAEQPNDFFLWSMFNFAFLNSCCLGFVALVYSVKSRDCKVVGDSEGAVRHAKTAKWLNIFALIIGLVFTIITIIILFIIVPTMIENFRKRS</sequence>
<dbReference type="GO" id="GO:0035455">
    <property type="term" value="P:response to interferon-alpha"/>
    <property type="evidence" value="ECO:0000318"/>
    <property type="project" value="GO_Central"/>
</dbReference>
<dbReference type="GeneTree" id="ENSGT00950000182857"/>
<evidence type="ECO:0000256" key="4">
    <source>
        <dbReference type="ARBA" id="ARBA00022989"/>
    </source>
</evidence>
<dbReference type="GO" id="GO:0046597">
    <property type="term" value="P:host-mediated suppression of symbiont invasion"/>
    <property type="evidence" value="ECO:0000318"/>
    <property type="project" value="GO_Central"/>
</dbReference>
<evidence type="ECO:0000313" key="8">
    <source>
        <dbReference type="Ensembl" id="ENSACAP00000019358.3"/>
    </source>
</evidence>
<feature type="region of interest" description="Disordered" evidence="6">
    <location>
        <begin position="71"/>
        <end position="146"/>
    </location>
</feature>
<evidence type="ECO:0000256" key="3">
    <source>
        <dbReference type="ARBA" id="ARBA00022692"/>
    </source>
</evidence>
<dbReference type="STRING" id="28377.ENSACAP00000019358"/>
<dbReference type="GO" id="GO:0051607">
    <property type="term" value="P:defense response to virus"/>
    <property type="evidence" value="ECO:0000318"/>
    <property type="project" value="GO_Central"/>
</dbReference>
<dbReference type="PANTHER" id="PTHR13999">
    <property type="entry name" value="INTERFERON INDUCIBLE TRANSMEMBRANE PROTEIN"/>
    <property type="match status" value="1"/>
</dbReference>
<dbReference type="Ensembl" id="ENSACAT00000025240.3">
    <property type="protein sequence ID" value="ENSACAP00000019358.3"/>
    <property type="gene ID" value="ENSACAG00000022410.3"/>
</dbReference>
<accession>G1KWI7</accession>